<dbReference type="OrthoDB" id="5298023at2"/>
<evidence type="ECO:0000313" key="4">
    <source>
        <dbReference type="Proteomes" id="UP000316905"/>
    </source>
</evidence>
<evidence type="ECO:0000259" key="2">
    <source>
        <dbReference type="Pfam" id="PF12804"/>
    </source>
</evidence>
<name>A0A562Q2N9_9PSED</name>
<dbReference type="CDD" id="cd04182">
    <property type="entry name" value="GT_2_like_f"/>
    <property type="match status" value="1"/>
</dbReference>
<proteinExistence type="predicted"/>
<keyword evidence="4" id="KW-1185">Reference proteome</keyword>
<keyword evidence="3" id="KW-0808">Transferase</keyword>
<dbReference type="InterPro" id="IPR025877">
    <property type="entry name" value="MobA-like_NTP_Trfase"/>
</dbReference>
<evidence type="ECO:0000256" key="1">
    <source>
        <dbReference type="ARBA" id="ARBA00022842"/>
    </source>
</evidence>
<gene>
    <name evidence="3" type="ORF">IQ22_03638</name>
</gene>
<dbReference type="SUPFAM" id="SSF53448">
    <property type="entry name" value="Nucleotide-diphospho-sugar transferases"/>
    <property type="match status" value="1"/>
</dbReference>
<evidence type="ECO:0000313" key="3">
    <source>
        <dbReference type="EMBL" id="TWI50939.1"/>
    </source>
</evidence>
<dbReference type="PANTHER" id="PTHR43777:SF1">
    <property type="entry name" value="MOLYBDENUM COFACTOR CYTIDYLYLTRANSFERASE"/>
    <property type="match status" value="1"/>
</dbReference>
<sequence>MADTLCVIVMAAGQGSRFRAQAGTDKLLATCVGLSGEAGPVLQHTLRSLVGIGDRRLVVTRPDNADVAALARAEGFAILEVATCGMGETLAQAVAAEPDHRGWLIALGDMPFIRPQTLQQVAALIAPDEITVPQAAGRYGNPVGFGRDYYTALCRLSGDRGGRVLFEQGRLRCIKTDDPGIFQDVDTPADL</sequence>
<protein>
    <submittedName>
        <fullName evidence="3">Molybdenum cofactor cytidylyltransferase</fullName>
    </submittedName>
</protein>
<dbReference type="GO" id="GO:0016779">
    <property type="term" value="F:nucleotidyltransferase activity"/>
    <property type="evidence" value="ECO:0007669"/>
    <property type="project" value="UniProtKB-KW"/>
</dbReference>
<dbReference type="PANTHER" id="PTHR43777">
    <property type="entry name" value="MOLYBDENUM COFACTOR CYTIDYLYLTRANSFERASE"/>
    <property type="match status" value="1"/>
</dbReference>
<feature type="domain" description="MobA-like NTP transferase" evidence="2">
    <location>
        <begin position="7"/>
        <end position="168"/>
    </location>
</feature>
<accession>A0A562Q2N9</accession>
<keyword evidence="3" id="KW-0548">Nucleotidyltransferase</keyword>
<organism evidence="3 4">
    <name type="scientific">Pseudomonas duriflava</name>
    <dbReference type="NCBI Taxonomy" id="459528"/>
    <lineage>
        <taxon>Bacteria</taxon>
        <taxon>Pseudomonadati</taxon>
        <taxon>Pseudomonadota</taxon>
        <taxon>Gammaproteobacteria</taxon>
        <taxon>Pseudomonadales</taxon>
        <taxon>Pseudomonadaceae</taxon>
        <taxon>Pseudomonas</taxon>
    </lineage>
</organism>
<dbReference type="RefSeq" id="WP_145144461.1">
    <property type="nucleotide sequence ID" value="NZ_VLKY01000013.1"/>
</dbReference>
<comment type="caution">
    <text evidence="3">The sequence shown here is derived from an EMBL/GenBank/DDBJ whole genome shotgun (WGS) entry which is preliminary data.</text>
</comment>
<dbReference type="Gene3D" id="3.90.550.10">
    <property type="entry name" value="Spore Coat Polysaccharide Biosynthesis Protein SpsA, Chain A"/>
    <property type="match status" value="1"/>
</dbReference>
<reference evidence="3 4" key="1">
    <citation type="journal article" date="2015" name="Stand. Genomic Sci.">
        <title>Genomic Encyclopedia of Bacterial and Archaeal Type Strains, Phase III: the genomes of soil and plant-associated and newly described type strains.</title>
        <authorList>
            <person name="Whitman W.B."/>
            <person name="Woyke T."/>
            <person name="Klenk H.P."/>
            <person name="Zhou Y."/>
            <person name="Lilburn T.G."/>
            <person name="Beck B.J."/>
            <person name="De Vos P."/>
            <person name="Vandamme P."/>
            <person name="Eisen J.A."/>
            <person name="Garrity G."/>
            <person name="Hugenholtz P."/>
            <person name="Kyrpides N.C."/>
        </authorList>
    </citation>
    <scope>NUCLEOTIDE SEQUENCE [LARGE SCALE GENOMIC DNA]</scope>
    <source>
        <strain evidence="3 4">CGMCC 1.6858</strain>
    </source>
</reference>
<dbReference type="InterPro" id="IPR029044">
    <property type="entry name" value="Nucleotide-diphossugar_trans"/>
</dbReference>
<keyword evidence="1" id="KW-0460">Magnesium</keyword>
<dbReference type="EMBL" id="VLKY01000013">
    <property type="protein sequence ID" value="TWI50939.1"/>
    <property type="molecule type" value="Genomic_DNA"/>
</dbReference>
<dbReference type="Proteomes" id="UP000316905">
    <property type="component" value="Unassembled WGS sequence"/>
</dbReference>
<dbReference type="AlphaFoldDB" id="A0A562Q2N9"/>
<dbReference type="Pfam" id="PF12804">
    <property type="entry name" value="NTP_transf_3"/>
    <property type="match status" value="1"/>
</dbReference>